<evidence type="ECO:0000313" key="1">
    <source>
        <dbReference type="EMBL" id="CAE0639798.1"/>
    </source>
</evidence>
<protein>
    <submittedName>
        <fullName evidence="1">Uncharacterized protein</fullName>
    </submittedName>
</protein>
<sequence>MKPWCWSTLQRCITDKNMVGNTRSASGAPRAFSPLVIGEKMPLLHMATTGTLSARGLHCLLFFSTTFFDKLLVKQHRCPGILLRVVGALLDMYPKMMPRQIFEFAALPAHPTKAGKICDVADLPCWVVDA</sequence>
<reference evidence="1" key="1">
    <citation type="submission" date="2021-01" db="EMBL/GenBank/DDBJ databases">
        <authorList>
            <person name="Corre E."/>
            <person name="Pelletier E."/>
            <person name="Niang G."/>
            <person name="Scheremetjew M."/>
            <person name="Finn R."/>
            <person name="Kale V."/>
            <person name="Holt S."/>
            <person name="Cochrane G."/>
            <person name="Meng A."/>
            <person name="Brown T."/>
            <person name="Cohen L."/>
        </authorList>
    </citation>
    <scope>NUCLEOTIDE SEQUENCE</scope>
    <source>
        <strain evidence="1">CCMP3107</strain>
    </source>
</reference>
<organism evidence="1">
    <name type="scientific">Heterosigma akashiwo</name>
    <name type="common">Chromophytic alga</name>
    <name type="synonym">Heterosigma carterae</name>
    <dbReference type="NCBI Taxonomy" id="2829"/>
    <lineage>
        <taxon>Eukaryota</taxon>
        <taxon>Sar</taxon>
        <taxon>Stramenopiles</taxon>
        <taxon>Ochrophyta</taxon>
        <taxon>Raphidophyceae</taxon>
        <taxon>Chattonellales</taxon>
        <taxon>Chattonellaceae</taxon>
        <taxon>Heterosigma</taxon>
    </lineage>
</organism>
<dbReference type="EMBL" id="HBIU01040864">
    <property type="protein sequence ID" value="CAE0639798.1"/>
    <property type="molecule type" value="Transcribed_RNA"/>
</dbReference>
<accession>A0A6V1TIK3</accession>
<proteinExistence type="predicted"/>
<name>A0A6V1TIK3_HETAK</name>
<dbReference type="AlphaFoldDB" id="A0A6V1TIK3"/>
<gene>
    <name evidence="1" type="ORF">HAKA00212_LOCUS18614</name>
</gene>